<evidence type="ECO:0000313" key="11">
    <source>
        <dbReference type="Proteomes" id="UP000034805"/>
    </source>
</evidence>
<keyword evidence="5 8" id="KW-0255">Endonuclease</keyword>
<accession>A0A0P7TRV8</accession>
<dbReference type="PANTHER" id="PTHR11437:SF10">
    <property type="entry name" value="ANGIOGENIN-RELATED"/>
    <property type="match status" value="1"/>
</dbReference>
<evidence type="ECO:0000256" key="4">
    <source>
        <dbReference type="ARBA" id="ARBA00022722"/>
    </source>
</evidence>
<dbReference type="CDD" id="cd06265">
    <property type="entry name" value="RNase_A_canonical"/>
    <property type="match status" value="1"/>
</dbReference>
<dbReference type="InterPro" id="IPR023412">
    <property type="entry name" value="RNaseA_domain"/>
</dbReference>
<dbReference type="GO" id="GO:0050830">
    <property type="term" value="P:defense response to Gram-positive bacterium"/>
    <property type="evidence" value="ECO:0007669"/>
    <property type="project" value="TreeGrafter"/>
</dbReference>
<dbReference type="Proteomes" id="UP000034805">
    <property type="component" value="Unassembled WGS sequence"/>
</dbReference>
<comment type="subcellular location">
    <subcellularLocation>
        <location evidence="1">Secreted</location>
    </subcellularLocation>
</comment>
<evidence type="ECO:0000256" key="5">
    <source>
        <dbReference type="ARBA" id="ARBA00022759"/>
    </source>
</evidence>
<dbReference type="Gene3D" id="3.10.130.10">
    <property type="entry name" value="Ribonuclease A-like domain"/>
    <property type="match status" value="1"/>
</dbReference>
<keyword evidence="3" id="KW-0964">Secreted</keyword>
<comment type="caution">
    <text evidence="10">The sequence shown here is derived from an EMBL/GenBank/DDBJ whole genome shotgun (WGS) entry which is preliminary data.</text>
</comment>
<dbReference type="SMART" id="SM00092">
    <property type="entry name" value="RNAse_Pc"/>
    <property type="match status" value="1"/>
</dbReference>
<evidence type="ECO:0000256" key="7">
    <source>
        <dbReference type="ARBA" id="ARBA00023157"/>
    </source>
</evidence>
<dbReference type="Pfam" id="PF00074">
    <property type="entry name" value="RnaseA"/>
    <property type="match status" value="1"/>
</dbReference>
<evidence type="ECO:0000256" key="2">
    <source>
        <dbReference type="ARBA" id="ARBA00005600"/>
    </source>
</evidence>
<feature type="domain" description="Ribonuclease A-domain" evidence="9">
    <location>
        <begin position="44"/>
        <end position="163"/>
    </location>
</feature>
<keyword evidence="6 8" id="KW-0378">Hydrolase</keyword>
<dbReference type="InterPro" id="IPR001427">
    <property type="entry name" value="RNaseA"/>
</dbReference>
<evidence type="ECO:0000259" key="9">
    <source>
        <dbReference type="SMART" id="SM00092"/>
    </source>
</evidence>
<gene>
    <name evidence="10" type="ORF">Z043_121541</name>
</gene>
<evidence type="ECO:0000313" key="10">
    <source>
        <dbReference type="EMBL" id="KPP60461.1"/>
    </source>
</evidence>
<dbReference type="AlphaFoldDB" id="A0A0P7TRV8"/>
<dbReference type="GO" id="GO:0004540">
    <property type="term" value="F:RNA nuclease activity"/>
    <property type="evidence" value="ECO:0007669"/>
    <property type="project" value="TreeGrafter"/>
</dbReference>
<dbReference type="GO" id="GO:0003676">
    <property type="term" value="F:nucleic acid binding"/>
    <property type="evidence" value="ECO:0007669"/>
    <property type="project" value="InterPro"/>
</dbReference>
<dbReference type="SUPFAM" id="SSF54076">
    <property type="entry name" value="RNase A-like"/>
    <property type="match status" value="1"/>
</dbReference>
<dbReference type="GO" id="GO:0016787">
    <property type="term" value="F:hydrolase activity"/>
    <property type="evidence" value="ECO:0007669"/>
    <property type="project" value="UniProtKB-KW"/>
</dbReference>
<dbReference type="EMBL" id="JARO02010732">
    <property type="protein sequence ID" value="KPP60461.1"/>
    <property type="molecule type" value="Genomic_DNA"/>
</dbReference>
<protein>
    <submittedName>
        <fullName evidence="10">Angiogenin-4-like</fullName>
    </submittedName>
</protein>
<dbReference type="GO" id="GO:0005576">
    <property type="term" value="C:extracellular region"/>
    <property type="evidence" value="ECO:0007669"/>
    <property type="project" value="UniProtKB-SubCell"/>
</dbReference>
<dbReference type="PROSITE" id="PS00127">
    <property type="entry name" value="RNASE_PANCREATIC"/>
    <property type="match status" value="1"/>
</dbReference>
<dbReference type="InterPro" id="IPR023411">
    <property type="entry name" value="RNaseA_AS"/>
</dbReference>
<evidence type="ECO:0000256" key="3">
    <source>
        <dbReference type="ARBA" id="ARBA00022525"/>
    </source>
</evidence>
<comment type="similarity">
    <text evidence="2 8">Belongs to the pancreatic ribonuclease family.</text>
</comment>
<evidence type="ECO:0000256" key="6">
    <source>
        <dbReference type="ARBA" id="ARBA00022801"/>
    </source>
</evidence>
<organism evidence="10 11">
    <name type="scientific">Scleropages formosus</name>
    <name type="common">Asian bonytongue</name>
    <name type="synonym">Osteoglossum formosum</name>
    <dbReference type="NCBI Taxonomy" id="113540"/>
    <lineage>
        <taxon>Eukaryota</taxon>
        <taxon>Metazoa</taxon>
        <taxon>Chordata</taxon>
        <taxon>Craniata</taxon>
        <taxon>Vertebrata</taxon>
        <taxon>Euteleostomi</taxon>
        <taxon>Actinopterygii</taxon>
        <taxon>Neopterygii</taxon>
        <taxon>Teleostei</taxon>
        <taxon>Osteoglossocephala</taxon>
        <taxon>Osteoglossomorpha</taxon>
        <taxon>Osteoglossiformes</taxon>
        <taxon>Osteoglossidae</taxon>
        <taxon>Scleropages</taxon>
    </lineage>
</organism>
<keyword evidence="4 8" id="KW-0540">Nuclease</keyword>
<name>A0A0P7TRV8_SCLFO</name>
<dbReference type="InterPro" id="IPR036816">
    <property type="entry name" value="RNaseA-like_dom_sf"/>
</dbReference>
<sequence>MITFTVKGNRHQLQEVKMASNCLVWFLVLVTWSLVSVEGNLKDRESRYQKFLRQHHDTKMTVTRCDSTIKKRKIYGNETTHSCKKVNTFVVSATKNQLKAVCDKAGSPYGEGLRISNQPFFVITCTLMGGSDRPPCEYRGNKSTRKIVISCENKLPVHYDEGIIPP</sequence>
<dbReference type="PANTHER" id="PTHR11437">
    <property type="entry name" value="RIBONUCLEASE"/>
    <property type="match status" value="1"/>
</dbReference>
<keyword evidence="7" id="KW-1015">Disulfide bond</keyword>
<reference evidence="10 11" key="1">
    <citation type="submission" date="2015-08" db="EMBL/GenBank/DDBJ databases">
        <title>The genome of the Asian arowana (Scleropages formosus).</title>
        <authorList>
            <person name="Tan M.H."/>
            <person name="Gan H.M."/>
            <person name="Croft L.J."/>
            <person name="Austin C.M."/>
        </authorList>
    </citation>
    <scope>NUCLEOTIDE SEQUENCE [LARGE SCALE GENOMIC DNA]</scope>
    <source>
        <strain evidence="10">Aro1</strain>
    </source>
</reference>
<evidence type="ECO:0000256" key="1">
    <source>
        <dbReference type="ARBA" id="ARBA00004613"/>
    </source>
</evidence>
<proteinExistence type="inferred from homology"/>
<dbReference type="GO" id="GO:0004519">
    <property type="term" value="F:endonuclease activity"/>
    <property type="evidence" value="ECO:0007669"/>
    <property type="project" value="UniProtKB-KW"/>
</dbReference>
<evidence type="ECO:0000256" key="8">
    <source>
        <dbReference type="RuleBase" id="RU000651"/>
    </source>
</evidence>